<feature type="transmembrane region" description="Helical" evidence="1">
    <location>
        <begin position="109"/>
        <end position="132"/>
    </location>
</feature>
<organism evidence="2 3">
    <name type="scientific">Paenibacillus albicereus</name>
    <dbReference type="NCBI Taxonomy" id="2726185"/>
    <lineage>
        <taxon>Bacteria</taxon>
        <taxon>Bacillati</taxon>
        <taxon>Bacillota</taxon>
        <taxon>Bacilli</taxon>
        <taxon>Bacillales</taxon>
        <taxon>Paenibacillaceae</taxon>
        <taxon>Paenibacillus</taxon>
    </lineage>
</organism>
<name>A0A6H2H1P1_9BACL</name>
<evidence type="ECO:0000313" key="3">
    <source>
        <dbReference type="Proteomes" id="UP000502136"/>
    </source>
</evidence>
<dbReference type="EMBL" id="CP051428">
    <property type="protein sequence ID" value="QJC53590.1"/>
    <property type="molecule type" value="Genomic_DNA"/>
</dbReference>
<keyword evidence="1" id="KW-0472">Membrane</keyword>
<proteinExistence type="predicted"/>
<dbReference type="KEGG" id="palr:HGI30_20000"/>
<evidence type="ECO:0000256" key="1">
    <source>
        <dbReference type="SAM" id="Phobius"/>
    </source>
</evidence>
<dbReference type="PANTHER" id="PTHR36832">
    <property type="entry name" value="SLR1174 PROTEIN-RELATED"/>
    <property type="match status" value="1"/>
</dbReference>
<reference evidence="2 3" key="1">
    <citation type="submission" date="2020-04" db="EMBL/GenBank/DDBJ databases">
        <title>Novel Paenibacillus strain UniB2 isolated from commercial digestive syrup.</title>
        <authorList>
            <person name="Thorat V."/>
            <person name="Kirdat K."/>
            <person name="Tiwarekar B."/>
            <person name="Yadav A."/>
        </authorList>
    </citation>
    <scope>NUCLEOTIDE SEQUENCE [LARGE SCALE GENOMIC DNA]</scope>
    <source>
        <strain evidence="2 3">UniB2</strain>
    </source>
</reference>
<dbReference type="AlphaFoldDB" id="A0A6H2H1P1"/>
<keyword evidence="3" id="KW-1185">Reference proteome</keyword>
<accession>A0A6H2H1P1</accession>
<dbReference type="InterPro" id="IPR010390">
    <property type="entry name" value="ABC-2_transporter-like"/>
</dbReference>
<protein>
    <recommendedName>
        <fullName evidence="4">ABC transporter permease</fullName>
    </recommendedName>
</protein>
<feature type="transmembrane region" description="Helical" evidence="1">
    <location>
        <begin position="231"/>
        <end position="252"/>
    </location>
</feature>
<evidence type="ECO:0000313" key="2">
    <source>
        <dbReference type="EMBL" id="QJC53590.1"/>
    </source>
</evidence>
<feature type="transmembrane region" description="Helical" evidence="1">
    <location>
        <begin position="21"/>
        <end position="42"/>
    </location>
</feature>
<dbReference type="RefSeq" id="WP_168909127.1">
    <property type="nucleotide sequence ID" value="NZ_CP051428.1"/>
</dbReference>
<keyword evidence="1" id="KW-0812">Transmembrane</keyword>
<feature type="transmembrane region" description="Helical" evidence="1">
    <location>
        <begin position="62"/>
        <end position="88"/>
    </location>
</feature>
<feature type="transmembrane region" description="Helical" evidence="1">
    <location>
        <begin position="144"/>
        <end position="170"/>
    </location>
</feature>
<feature type="transmembrane region" description="Helical" evidence="1">
    <location>
        <begin position="182"/>
        <end position="201"/>
    </location>
</feature>
<dbReference type="Pfam" id="PF06182">
    <property type="entry name" value="ABC2_membrane_6"/>
    <property type="match status" value="1"/>
</dbReference>
<keyword evidence="1" id="KW-1133">Transmembrane helix</keyword>
<evidence type="ECO:0008006" key="4">
    <source>
        <dbReference type="Google" id="ProtNLM"/>
    </source>
</evidence>
<dbReference type="PANTHER" id="PTHR36832:SF1">
    <property type="entry name" value="SLR1174 PROTEIN"/>
    <property type="match status" value="1"/>
</dbReference>
<sequence length="265" mass="29980">MNTVRYFALARSSFMTRVSRRSTFLFTFFGNLIYVTVIYFLWMAVYEGRGMLNGMTFNEAFAYLALASSLFTMYQVYTEWFMAANILSGDIITSFTKPLDYQLNKLFEAVGAVFSNFLTISLPTLLVLLFVFDTRLQIGVNLLYFLVSVMLALLLSFFIDYMIGLCSFYTESIWGICTAKDVLVLFLSGAMVPMSFFPAGFQTFCSYLPFQAIYHIPLTIITSKEYGHPEYALALLEQGIWVLVLLALSRLLHAAATRSITVNGG</sequence>
<gene>
    <name evidence="2" type="ORF">HGI30_20000</name>
</gene>
<dbReference type="Proteomes" id="UP000502136">
    <property type="component" value="Chromosome"/>
</dbReference>